<dbReference type="EnsemblMetazoa" id="PPA08297.1">
    <property type="protein sequence ID" value="PPA08297.1"/>
    <property type="gene ID" value="WBGene00097851"/>
</dbReference>
<keyword evidence="5" id="KW-1015">Disulfide bond</keyword>
<dbReference type="GO" id="GO:0005794">
    <property type="term" value="C:Golgi apparatus"/>
    <property type="evidence" value="ECO:0000318"/>
    <property type="project" value="GO_Central"/>
</dbReference>
<dbReference type="GO" id="GO:0015020">
    <property type="term" value="F:glucuronosyltransferase activity"/>
    <property type="evidence" value="ECO:0007669"/>
    <property type="project" value="EnsemblMetazoa"/>
</dbReference>
<protein>
    <submittedName>
        <fullName evidence="6">Rib-2</fullName>
    </submittedName>
</protein>
<proteinExistence type="inferred from homology"/>
<accession>A0A8R1U833</accession>
<evidence type="ECO:0000256" key="1">
    <source>
        <dbReference type="ARBA" id="ARBA00004648"/>
    </source>
</evidence>
<comment type="similarity">
    <text evidence="2">Belongs to the glycosyltransferase 47 family.</text>
</comment>
<dbReference type="GO" id="GO:0032991">
    <property type="term" value="C:protein-containing complex"/>
    <property type="evidence" value="ECO:0007669"/>
    <property type="project" value="EnsemblMetazoa"/>
</dbReference>
<dbReference type="GO" id="GO:0005789">
    <property type="term" value="C:endoplasmic reticulum membrane"/>
    <property type="evidence" value="ECO:0007669"/>
    <property type="project" value="UniProtKB-SubCell"/>
</dbReference>
<dbReference type="OrthoDB" id="5954868at2759"/>
<evidence type="ECO:0000256" key="3">
    <source>
        <dbReference type="ARBA" id="ARBA00022679"/>
    </source>
</evidence>
<gene>
    <name evidence="6" type="primary">WBGene00097851</name>
</gene>
<organism evidence="6 7">
    <name type="scientific">Pristionchus pacificus</name>
    <name type="common">Parasitic nematode worm</name>
    <dbReference type="NCBI Taxonomy" id="54126"/>
    <lineage>
        <taxon>Eukaryota</taxon>
        <taxon>Metazoa</taxon>
        <taxon>Ecdysozoa</taxon>
        <taxon>Nematoda</taxon>
        <taxon>Chromadorea</taxon>
        <taxon>Rhabditida</taxon>
        <taxon>Rhabditina</taxon>
        <taxon>Diplogasteromorpha</taxon>
        <taxon>Diplogasteroidea</taxon>
        <taxon>Neodiplogasteridae</taxon>
        <taxon>Pristionchus</taxon>
    </lineage>
</organism>
<dbReference type="GO" id="GO:0160094">
    <property type="term" value="P:nematode pharynx development"/>
    <property type="evidence" value="ECO:0007669"/>
    <property type="project" value="EnsemblMetazoa"/>
</dbReference>
<dbReference type="GO" id="GO:0016757">
    <property type="term" value="F:glycosyltransferase activity"/>
    <property type="evidence" value="ECO:0000318"/>
    <property type="project" value="GO_Central"/>
</dbReference>
<keyword evidence="7" id="KW-1185">Reference proteome</keyword>
<dbReference type="AlphaFoldDB" id="A0A2A6CEA1"/>
<evidence type="ECO:0000256" key="2">
    <source>
        <dbReference type="ARBA" id="ARBA00010271"/>
    </source>
</evidence>
<comment type="subcellular location">
    <subcellularLocation>
        <location evidence="1">Endoplasmic reticulum membrane</location>
        <topology evidence="1">Single-pass type II membrane protein</topology>
    </subcellularLocation>
</comment>
<evidence type="ECO:0000313" key="7">
    <source>
        <dbReference type="Proteomes" id="UP000005239"/>
    </source>
</evidence>
<dbReference type="GO" id="GO:0019899">
    <property type="term" value="F:enzyme binding"/>
    <property type="evidence" value="ECO:0007669"/>
    <property type="project" value="EnsemblMetazoa"/>
</dbReference>
<dbReference type="PANTHER" id="PTHR48261">
    <property type="entry name" value="ACETYLGLUCOSAMINYLTRANSFERASE"/>
    <property type="match status" value="1"/>
</dbReference>
<reference evidence="6" key="2">
    <citation type="submission" date="2022-06" db="UniProtKB">
        <authorList>
            <consortium name="EnsemblMetazoa"/>
        </authorList>
    </citation>
    <scope>IDENTIFICATION</scope>
    <source>
        <strain evidence="6">PS312</strain>
    </source>
</reference>
<keyword evidence="3" id="KW-0808">Transferase</keyword>
<evidence type="ECO:0000256" key="4">
    <source>
        <dbReference type="ARBA" id="ARBA00023136"/>
    </source>
</evidence>
<keyword evidence="4" id="KW-0472">Membrane</keyword>
<dbReference type="Gene3D" id="3.90.550.10">
    <property type="entry name" value="Spore Coat Polysaccharide Biosynthesis Protein SpsA, Chain A"/>
    <property type="match status" value="1"/>
</dbReference>
<dbReference type="GO" id="GO:0042328">
    <property type="term" value="F:heparan sulfate N-acetylglucosaminyltransferase activity"/>
    <property type="evidence" value="ECO:0007669"/>
    <property type="project" value="EnsemblMetazoa"/>
</dbReference>
<reference evidence="7" key="1">
    <citation type="journal article" date="2008" name="Nat. Genet.">
        <title>The Pristionchus pacificus genome provides a unique perspective on nematode lifestyle and parasitism.</title>
        <authorList>
            <person name="Dieterich C."/>
            <person name="Clifton S.W."/>
            <person name="Schuster L.N."/>
            <person name="Chinwalla A."/>
            <person name="Delehaunty K."/>
            <person name="Dinkelacker I."/>
            <person name="Fulton L."/>
            <person name="Fulton R."/>
            <person name="Godfrey J."/>
            <person name="Minx P."/>
            <person name="Mitreva M."/>
            <person name="Roeseler W."/>
            <person name="Tian H."/>
            <person name="Witte H."/>
            <person name="Yang S.P."/>
            <person name="Wilson R.K."/>
            <person name="Sommer R.J."/>
        </authorList>
    </citation>
    <scope>NUCLEOTIDE SEQUENCE [LARGE SCALE GENOMIC DNA]</scope>
    <source>
        <strain evidence="7">PS312</strain>
    </source>
</reference>
<dbReference type="Proteomes" id="UP000005239">
    <property type="component" value="Unassembled WGS sequence"/>
</dbReference>
<evidence type="ECO:0000313" key="6">
    <source>
        <dbReference type="EnsemblMetazoa" id="PPA08297.1"/>
    </source>
</evidence>
<dbReference type="InterPro" id="IPR004263">
    <property type="entry name" value="Exostosin"/>
</dbReference>
<name>A0A2A6CEA1_PRIPA</name>
<dbReference type="InterPro" id="IPR015338">
    <property type="entry name" value="GT64_dom"/>
</dbReference>
<dbReference type="PANTHER" id="PTHR48261:SF2">
    <property type="entry name" value="ACETYLGLUCOSAMINYLTRANSFERASE"/>
    <property type="match status" value="1"/>
</dbReference>
<dbReference type="GO" id="GO:0015012">
    <property type="term" value="P:heparan sulfate proteoglycan biosynthetic process"/>
    <property type="evidence" value="ECO:0007669"/>
    <property type="project" value="EnsemblMetazoa"/>
</dbReference>
<dbReference type="GO" id="GO:0048598">
    <property type="term" value="P:embryonic morphogenesis"/>
    <property type="evidence" value="ECO:0007669"/>
    <property type="project" value="EnsemblMetazoa"/>
</dbReference>
<dbReference type="InterPro" id="IPR029044">
    <property type="entry name" value="Nucleotide-diphossugar_trans"/>
</dbReference>
<dbReference type="SUPFAM" id="SSF53448">
    <property type="entry name" value="Nucleotide-diphospho-sugar transferases"/>
    <property type="match status" value="1"/>
</dbReference>
<accession>A0A2A6CEA1</accession>
<sequence>MIRKEKYGSQMEWLSRWASNVDEPIATVTKKRLFAGLAATVTLWILITVIRGHERMGGEYGSYLSHFDDYDGQGCPAVPLPERIADLRRILRSVRSEVVDSSARLDAIIKQYEEISHQIPEKQNQLAQVQAEIESAKSLLRDLNDRRNVRVSLPSRPLLPVSSLIHSRKEQTGSIDDAVDYSRCSLTTPLRVFLYPTARGHPLYEAIRESAYYDPNPSTACLFAVVLTEQGNTSLKDFPYWSERGANHVVLNVMGTPIRVNGTSGAQLVQTEFEQGTFRRSLDVYLPLTPSTMRRRTANDWKTLPRLLPYSRKYLLTLVVRDKWPTFDRDRANIDRSMRQSEDAMEVVECGEESCEEKMRGEFTVMECGKGDFEEKMRAAFSASHFAVLTSPSHLVKDLLRALRQDGRNTRGDADGRAAAAGWDLILKVIDWSRALLRLPLARLSELHYTLRNVPMADALEMRRRGRRLLEEYLDSADALWHSLAAALSTRLSLAPRSPAPTMAPPSFNGSFVAPIQTPVNLPVYADDEYLGPLEAPVDSPAFLHNATAIGMYGYSAWNERFSLGGALEFLAEAAEMPNGAEFMEDTAGGFRPIEPGSGKEFSLALGGNRQREQFTVVMLTYNRDAVLTASLERLHKCPYLNKVIVVWNNVEREPQGAWPRLHVPVEFIRAERNSLNNRFIPWDRIHTEAVLSLDDDIDLKQHEVVFAFRVWRENRQKLVGFPARQHSRFGTDLFYNSNHTCQLSMILTGAAFIHKSYLYAYTHEMPAAIREHVDKVTNCEDIAMNFLIAHATRQPPLKTTSKWTLRCPTCTESLWSDGEHFNERHECIRLFERVYGYNPLRYSQYRADSILFKTRIPADAQKCFRYV</sequence>
<dbReference type="Pfam" id="PF09258">
    <property type="entry name" value="Glyco_transf_64"/>
    <property type="match status" value="1"/>
</dbReference>
<evidence type="ECO:0000256" key="5">
    <source>
        <dbReference type="ARBA" id="ARBA00023157"/>
    </source>
</evidence>